<proteinExistence type="predicted"/>
<feature type="coiled-coil region" evidence="1">
    <location>
        <begin position="187"/>
        <end position="285"/>
    </location>
</feature>
<evidence type="ECO:0000256" key="2">
    <source>
        <dbReference type="SAM" id="Phobius"/>
    </source>
</evidence>
<accession>A0A2X2Y0T8</accession>
<keyword evidence="1" id="KW-0175">Coiled coil</keyword>
<organism evidence="3 4">
    <name type="scientific">Clostridium perfringens</name>
    <dbReference type="NCBI Taxonomy" id="1502"/>
    <lineage>
        <taxon>Bacteria</taxon>
        <taxon>Bacillati</taxon>
        <taxon>Bacillota</taxon>
        <taxon>Clostridia</taxon>
        <taxon>Eubacteriales</taxon>
        <taxon>Clostridiaceae</taxon>
        <taxon>Clostridium</taxon>
    </lineage>
</organism>
<keyword evidence="2" id="KW-0472">Membrane</keyword>
<dbReference type="RefSeq" id="WP_111926102.1">
    <property type="nucleotide sequence ID" value="NZ_CATNYG010000073.1"/>
</dbReference>
<evidence type="ECO:0000313" key="4">
    <source>
        <dbReference type="Proteomes" id="UP000249986"/>
    </source>
</evidence>
<name>A0A2X2Y0T8_CLOPF</name>
<evidence type="ECO:0000313" key="3">
    <source>
        <dbReference type="EMBL" id="SQB58066.1"/>
    </source>
</evidence>
<sequence length="287" mass="33757">MKIKNEKLNKKFKELKVKKEKLEAKIKYKKTYKYYFFCFFFIFGYTIFFSSGYIFNTQNSAKSTPIGVENKMNNSIVKLTSEKYNPNIGLLQVNLNVEKTKILFENNIELSAIEKKDVNKELPLKTIRLNENQYVALIKVPDKWANVAIQVKEKDIEKSSSVKIFIDKKLCVKDDNLKELSKKDYLIENVDIEIKDVEKEINEYKNEIEKNNKIISKTEQEIRSLEGNKKYEIEEDVNKTNQKVESLKSEVKSLNDSNEELKKKINTANEKINKLNLKKEDYKKMDG</sequence>
<protein>
    <submittedName>
        <fullName evidence="3">Uncharacterized protein</fullName>
    </submittedName>
</protein>
<dbReference type="Gene3D" id="1.10.287.1490">
    <property type="match status" value="1"/>
</dbReference>
<feature type="transmembrane region" description="Helical" evidence="2">
    <location>
        <begin position="34"/>
        <end position="55"/>
    </location>
</feature>
<evidence type="ECO:0000256" key="1">
    <source>
        <dbReference type="SAM" id="Coils"/>
    </source>
</evidence>
<keyword evidence="2" id="KW-0812">Transmembrane</keyword>
<dbReference type="Proteomes" id="UP000249986">
    <property type="component" value="Unassembled WGS sequence"/>
</dbReference>
<gene>
    <name evidence="3" type="ORF">NCTC10719_00663</name>
</gene>
<dbReference type="EMBL" id="UAWG01000001">
    <property type="protein sequence ID" value="SQB58066.1"/>
    <property type="molecule type" value="Genomic_DNA"/>
</dbReference>
<dbReference type="AlphaFoldDB" id="A0A2X2Y0T8"/>
<keyword evidence="2" id="KW-1133">Transmembrane helix</keyword>
<reference evidence="3 4" key="1">
    <citation type="submission" date="2018-06" db="EMBL/GenBank/DDBJ databases">
        <authorList>
            <consortium name="Pathogen Informatics"/>
            <person name="Doyle S."/>
        </authorList>
    </citation>
    <scope>NUCLEOTIDE SEQUENCE [LARGE SCALE GENOMIC DNA]</scope>
    <source>
        <strain evidence="3 4">NCTC10719</strain>
    </source>
</reference>